<evidence type="ECO:0000313" key="1">
    <source>
        <dbReference type="EMBL" id="KAK0664057.1"/>
    </source>
</evidence>
<evidence type="ECO:0000313" key="2">
    <source>
        <dbReference type="Proteomes" id="UP001175001"/>
    </source>
</evidence>
<dbReference type="Proteomes" id="UP001175001">
    <property type="component" value="Unassembled WGS sequence"/>
</dbReference>
<proteinExistence type="predicted"/>
<protein>
    <submittedName>
        <fullName evidence="1">Uncharacterized protein</fullName>
    </submittedName>
</protein>
<dbReference type="EMBL" id="JAUJDW010000002">
    <property type="protein sequence ID" value="KAK0664057.1"/>
    <property type="molecule type" value="Genomic_DNA"/>
</dbReference>
<dbReference type="Gene3D" id="2.60.40.2080">
    <property type="match status" value="1"/>
</dbReference>
<accession>A0AA40D5Q3</accession>
<organism evidence="1 2">
    <name type="scientific">Lasiodiplodia hormozganensis</name>
    <dbReference type="NCBI Taxonomy" id="869390"/>
    <lineage>
        <taxon>Eukaryota</taxon>
        <taxon>Fungi</taxon>
        <taxon>Dikarya</taxon>
        <taxon>Ascomycota</taxon>
        <taxon>Pezizomycotina</taxon>
        <taxon>Dothideomycetes</taxon>
        <taxon>Dothideomycetes incertae sedis</taxon>
        <taxon>Botryosphaeriales</taxon>
        <taxon>Botryosphaeriaceae</taxon>
        <taxon>Lasiodiplodia</taxon>
    </lineage>
</organism>
<dbReference type="InterPro" id="IPR037221">
    <property type="entry name" value="H-type_lectin_dom_sf"/>
</dbReference>
<keyword evidence="2" id="KW-1185">Reference proteome</keyword>
<reference evidence="1" key="1">
    <citation type="submission" date="2023-06" db="EMBL/GenBank/DDBJ databases">
        <title>Multi-omics analyses reveal the molecular pathogenesis toolkit of Lasiodiplodia hormozganensis, a cross-kingdom pathogen.</title>
        <authorList>
            <person name="Felix C."/>
            <person name="Meneses R."/>
            <person name="Goncalves M.F.M."/>
            <person name="Tilleman L."/>
            <person name="Duarte A.S."/>
            <person name="Jorrin-Novo J.V."/>
            <person name="Van De Peer Y."/>
            <person name="Deforce D."/>
            <person name="Van Nieuwerburgh F."/>
            <person name="Esteves A.C."/>
            <person name="Alves A."/>
        </authorList>
    </citation>
    <scope>NUCLEOTIDE SEQUENCE</scope>
    <source>
        <strain evidence="1">CBS 339.90</strain>
    </source>
</reference>
<gene>
    <name evidence="1" type="ORF">DIS24_g518</name>
</gene>
<comment type="caution">
    <text evidence="1">The sequence shown here is derived from an EMBL/GenBank/DDBJ whole genome shotgun (WGS) entry which is preliminary data.</text>
</comment>
<name>A0AA40D5Q3_9PEZI</name>
<dbReference type="SUPFAM" id="SSF141086">
    <property type="entry name" value="Agglutinin HPA-like"/>
    <property type="match status" value="1"/>
</dbReference>
<dbReference type="AlphaFoldDB" id="A0AA40D5Q3"/>
<sequence length="434" mass="48470">MLLDSFMEYKSIERRLSAQIAQIKSGTMQFQPEDDPAANANRKRRFDASWRGITRAKRECTNQMLKIFKEVVEMKKCPDIAADETRDEQFEDPLVFNEYLPQIVPTAQAASDDDSHAPQAQLYHGNEDELFQAERVKVKELNAEHPDFASQLRMATPCGSEDAGEIFCSLDYLKPDWTLAEVGAYVARGMVSALSLKYTNGLVTIFGTIGRKDKLFTLRLDLAAKEHVVGCSIETGQPAIENPKVCVTAFRLSTNRGSALIAQPHDWKEATEGSNGNFSRDGVSFHSLKMTHYDPLLGSGYIQGFWGRASLGKTAERGFRRLAPIWSNATPPATLSSMNMGDSLEDVQTCELPPSGFWDTWTIHDWKSPVPRTSAILPYENTCPEKPLPMVLTGFRKMDTWSGANLRFSATVDYVTESKFSIGVDQWSSSVFFG</sequence>